<dbReference type="eggNOG" id="COG1175">
    <property type="taxonomic scope" value="Bacteria"/>
</dbReference>
<dbReference type="Pfam" id="PF00528">
    <property type="entry name" value="BPD_transp_1"/>
    <property type="match status" value="1"/>
</dbReference>
<keyword evidence="2 7" id="KW-0813">Transport</keyword>
<keyword evidence="3" id="KW-1003">Cell membrane</keyword>
<dbReference type="HOGENOM" id="CLU_016047_0_2_0"/>
<feature type="transmembrane region" description="Helical" evidence="7">
    <location>
        <begin position="293"/>
        <end position="312"/>
    </location>
</feature>
<dbReference type="PANTHER" id="PTHR30193:SF1">
    <property type="entry name" value="ABC TRANSPORTER PERMEASE PROTEIN YESP-RELATED"/>
    <property type="match status" value="1"/>
</dbReference>
<keyword evidence="5 7" id="KW-1133">Transmembrane helix</keyword>
<gene>
    <name evidence="9" type="ordered locus">Trad_2442</name>
</gene>
<dbReference type="Proteomes" id="UP000000379">
    <property type="component" value="Chromosome"/>
</dbReference>
<dbReference type="AlphaFoldDB" id="D7CT88"/>
<dbReference type="STRING" id="649638.Trad_2442"/>
<organism evidence="9 10">
    <name type="scientific">Truepera radiovictrix (strain DSM 17093 / CIP 108686 / LMG 22925 / RQ-24)</name>
    <dbReference type="NCBI Taxonomy" id="649638"/>
    <lineage>
        <taxon>Bacteria</taxon>
        <taxon>Thermotogati</taxon>
        <taxon>Deinococcota</taxon>
        <taxon>Deinococci</taxon>
        <taxon>Trueperales</taxon>
        <taxon>Trueperaceae</taxon>
        <taxon>Truepera</taxon>
    </lineage>
</organism>
<feature type="transmembrane region" description="Helical" evidence="7">
    <location>
        <begin position="228"/>
        <end position="249"/>
    </location>
</feature>
<evidence type="ECO:0000256" key="7">
    <source>
        <dbReference type="RuleBase" id="RU363032"/>
    </source>
</evidence>
<dbReference type="GO" id="GO:0005886">
    <property type="term" value="C:plasma membrane"/>
    <property type="evidence" value="ECO:0007669"/>
    <property type="project" value="UniProtKB-SubCell"/>
</dbReference>
<dbReference type="EMBL" id="CP002049">
    <property type="protein sequence ID" value="ADI15551.1"/>
    <property type="molecule type" value="Genomic_DNA"/>
</dbReference>
<dbReference type="InterPro" id="IPR000515">
    <property type="entry name" value="MetI-like"/>
</dbReference>
<dbReference type="InterPro" id="IPR051393">
    <property type="entry name" value="ABC_transporter_permease"/>
</dbReference>
<keyword evidence="4 7" id="KW-0812">Transmembrane</keyword>
<dbReference type="KEGG" id="tra:Trad_2442"/>
<evidence type="ECO:0000256" key="5">
    <source>
        <dbReference type="ARBA" id="ARBA00022989"/>
    </source>
</evidence>
<dbReference type="GO" id="GO:0055085">
    <property type="term" value="P:transmembrane transport"/>
    <property type="evidence" value="ECO:0007669"/>
    <property type="project" value="InterPro"/>
</dbReference>
<dbReference type="SUPFAM" id="SSF161098">
    <property type="entry name" value="MetI-like"/>
    <property type="match status" value="1"/>
</dbReference>
<feature type="domain" description="ABC transmembrane type-1" evidence="8">
    <location>
        <begin position="85"/>
        <end position="308"/>
    </location>
</feature>
<dbReference type="PANTHER" id="PTHR30193">
    <property type="entry name" value="ABC TRANSPORTER PERMEASE PROTEIN"/>
    <property type="match status" value="1"/>
</dbReference>
<proteinExistence type="inferred from homology"/>
<sequence length="322" mass="36100">MTRAEVSASQRRPRRRSKLARREALVGWLFAAPWLIGFLLFTAGPMLFSLYASFTRYNLIRAPEWVGLRNYETIFLRDPYFWQSLENTFWMVGVRTPVVILSALGIALLLNLNLPGSRFFQTVIYLPTVLSGVAAIFLWQWILSPNGLLNSGLAALGVQGPAWFVDPRWTKPGLVVMGLWWIGTNVLIYLASLRGVPRSLYEAAEIDGASSWAKVRFITLPMLSPTTFFLVITSIIGTFQIFDSAFIIAGSGGRDVALGGPGGSLMFYVLYLYNRAFGRIGAEGLQMGYASALAWILFAIILVITLLQLWLSKRWVHYEAER</sequence>
<evidence type="ECO:0000256" key="6">
    <source>
        <dbReference type="ARBA" id="ARBA00023136"/>
    </source>
</evidence>
<comment type="similarity">
    <text evidence="7">Belongs to the binding-protein-dependent transport system permease family.</text>
</comment>
<evidence type="ECO:0000256" key="4">
    <source>
        <dbReference type="ARBA" id="ARBA00022692"/>
    </source>
</evidence>
<dbReference type="InterPro" id="IPR035906">
    <property type="entry name" value="MetI-like_sf"/>
</dbReference>
<comment type="subcellular location">
    <subcellularLocation>
        <location evidence="1 7">Cell membrane</location>
        <topology evidence="1 7">Multi-pass membrane protein</topology>
    </subcellularLocation>
</comment>
<feature type="transmembrane region" description="Helical" evidence="7">
    <location>
        <begin position="256"/>
        <end position="273"/>
    </location>
</feature>
<reference evidence="10" key="1">
    <citation type="submission" date="2010-05" db="EMBL/GenBank/DDBJ databases">
        <title>The complete genome of Truepera radiovictris DSM 17093.</title>
        <authorList>
            <consortium name="US DOE Joint Genome Institute (JGI-PGF)"/>
            <person name="Lucas S."/>
            <person name="Copeland A."/>
            <person name="Lapidus A."/>
            <person name="Glavina del Rio T."/>
            <person name="Dalin E."/>
            <person name="Tice H."/>
            <person name="Bruce D."/>
            <person name="Goodwin L."/>
            <person name="Pitluck S."/>
            <person name="Kyrpides N."/>
            <person name="Mavromatis K."/>
            <person name="Ovchinnikova G."/>
            <person name="Munk A.C."/>
            <person name="Detter J.C."/>
            <person name="Han C."/>
            <person name="Tapia R."/>
            <person name="Land M."/>
            <person name="Hauser L."/>
            <person name="Markowitz V."/>
            <person name="Cheng J.-F."/>
            <person name="Hugenholtz P."/>
            <person name="Woyke T."/>
            <person name="Wu D."/>
            <person name="Tindall B."/>
            <person name="Pomrenke H.G."/>
            <person name="Brambilla E."/>
            <person name="Klenk H.-P."/>
            <person name="Eisen J.A."/>
        </authorList>
    </citation>
    <scope>NUCLEOTIDE SEQUENCE [LARGE SCALE GENOMIC DNA]</scope>
    <source>
        <strain evidence="10">DSM 17093 / CIP 108686 / LMG 22925 / RQ-24</strain>
    </source>
</reference>
<feature type="transmembrane region" description="Helical" evidence="7">
    <location>
        <begin position="24"/>
        <end position="48"/>
    </location>
</feature>
<dbReference type="PROSITE" id="PS50928">
    <property type="entry name" value="ABC_TM1"/>
    <property type="match status" value="1"/>
</dbReference>
<evidence type="ECO:0000256" key="2">
    <source>
        <dbReference type="ARBA" id="ARBA00022448"/>
    </source>
</evidence>
<evidence type="ECO:0000256" key="3">
    <source>
        <dbReference type="ARBA" id="ARBA00022475"/>
    </source>
</evidence>
<evidence type="ECO:0000313" key="9">
    <source>
        <dbReference type="EMBL" id="ADI15551.1"/>
    </source>
</evidence>
<dbReference type="OrthoDB" id="9787541at2"/>
<evidence type="ECO:0000313" key="10">
    <source>
        <dbReference type="Proteomes" id="UP000000379"/>
    </source>
</evidence>
<reference evidence="9 10" key="2">
    <citation type="journal article" date="2011" name="Stand. Genomic Sci.">
        <title>Complete genome sequence of Truepera radiovictrix type strain (RQ-24).</title>
        <authorList>
            <person name="Ivanova N."/>
            <person name="Rohde C."/>
            <person name="Munk C."/>
            <person name="Nolan M."/>
            <person name="Lucas S."/>
            <person name="Del Rio T.G."/>
            <person name="Tice H."/>
            <person name="Deshpande S."/>
            <person name="Cheng J.F."/>
            <person name="Tapia R."/>
            <person name="Han C."/>
            <person name="Goodwin L."/>
            <person name="Pitluck S."/>
            <person name="Liolios K."/>
            <person name="Mavromatis K."/>
            <person name="Mikhailova N."/>
            <person name="Pati A."/>
            <person name="Chen A."/>
            <person name="Palaniappan K."/>
            <person name="Land M."/>
            <person name="Hauser L."/>
            <person name="Chang Y.J."/>
            <person name="Jeffries C.D."/>
            <person name="Brambilla E."/>
            <person name="Rohde M."/>
            <person name="Goker M."/>
            <person name="Tindall B.J."/>
            <person name="Woyke T."/>
            <person name="Bristow J."/>
            <person name="Eisen J.A."/>
            <person name="Markowitz V."/>
            <person name="Hugenholtz P."/>
            <person name="Kyrpides N.C."/>
            <person name="Klenk H.P."/>
            <person name="Lapidus A."/>
        </authorList>
    </citation>
    <scope>NUCLEOTIDE SEQUENCE [LARGE SCALE GENOMIC DNA]</scope>
    <source>
        <strain evidence="10">DSM 17093 / CIP 108686 / LMG 22925 / RQ-24</strain>
    </source>
</reference>
<protein>
    <submittedName>
        <fullName evidence="9">Binding-protein-dependent transport systems inner membrane component</fullName>
    </submittedName>
</protein>
<accession>D7CT88</accession>
<dbReference type="CDD" id="cd06261">
    <property type="entry name" value="TM_PBP2"/>
    <property type="match status" value="1"/>
</dbReference>
<dbReference type="Gene3D" id="1.10.3720.10">
    <property type="entry name" value="MetI-like"/>
    <property type="match status" value="1"/>
</dbReference>
<feature type="transmembrane region" description="Helical" evidence="7">
    <location>
        <begin position="89"/>
        <end position="110"/>
    </location>
</feature>
<keyword evidence="6 7" id="KW-0472">Membrane</keyword>
<evidence type="ECO:0000256" key="1">
    <source>
        <dbReference type="ARBA" id="ARBA00004651"/>
    </source>
</evidence>
<evidence type="ECO:0000259" key="8">
    <source>
        <dbReference type="PROSITE" id="PS50928"/>
    </source>
</evidence>
<dbReference type="RefSeq" id="WP_013178913.1">
    <property type="nucleotide sequence ID" value="NC_014221.1"/>
</dbReference>
<feature type="transmembrane region" description="Helical" evidence="7">
    <location>
        <begin position="122"/>
        <end position="142"/>
    </location>
</feature>
<feature type="transmembrane region" description="Helical" evidence="7">
    <location>
        <begin position="172"/>
        <end position="191"/>
    </location>
</feature>
<keyword evidence="10" id="KW-1185">Reference proteome</keyword>
<name>D7CT88_TRURR</name>